<evidence type="ECO:0000313" key="2">
    <source>
        <dbReference type="EMBL" id="TFK34021.1"/>
    </source>
</evidence>
<sequence length="231" mass="25517">MSEGITPELFARLESLYPQPQEGEISPWSFVAATAFSASNLPEAVPLVFQYASKDLKSDEHRLLLARKLKDAIFKSGLLSGFPKAINALAKLHTALPESLRDVKALRDVSMSTEELHRIGQEHFTRTYGETADSVQAFLREISPDFEHFSTTFAYGYTYSFSQVLTAADTSFAMVAALIASDTPPQIEWHLRGAMRNGASRVEVIAVRDISIEVAKVAGVVWKNQIPEVPT</sequence>
<keyword evidence="3" id="KW-1185">Reference proteome</keyword>
<dbReference type="Proteomes" id="UP000308652">
    <property type="component" value="Unassembled WGS sequence"/>
</dbReference>
<dbReference type="SUPFAM" id="SSF69118">
    <property type="entry name" value="AhpD-like"/>
    <property type="match status" value="1"/>
</dbReference>
<evidence type="ECO:0000259" key="1">
    <source>
        <dbReference type="Pfam" id="PF02627"/>
    </source>
</evidence>
<dbReference type="AlphaFoldDB" id="A0A5C3LZ10"/>
<reference evidence="2 3" key="1">
    <citation type="journal article" date="2019" name="Nat. Ecol. Evol.">
        <title>Megaphylogeny resolves global patterns of mushroom evolution.</title>
        <authorList>
            <person name="Varga T."/>
            <person name="Krizsan K."/>
            <person name="Foldi C."/>
            <person name="Dima B."/>
            <person name="Sanchez-Garcia M."/>
            <person name="Sanchez-Ramirez S."/>
            <person name="Szollosi G.J."/>
            <person name="Szarkandi J.G."/>
            <person name="Papp V."/>
            <person name="Albert L."/>
            <person name="Andreopoulos W."/>
            <person name="Angelini C."/>
            <person name="Antonin V."/>
            <person name="Barry K.W."/>
            <person name="Bougher N.L."/>
            <person name="Buchanan P."/>
            <person name="Buyck B."/>
            <person name="Bense V."/>
            <person name="Catcheside P."/>
            <person name="Chovatia M."/>
            <person name="Cooper J."/>
            <person name="Damon W."/>
            <person name="Desjardin D."/>
            <person name="Finy P."/>
            <person name="Geml J."/>
            <person name="Haridas S."/>
            <person name="Hughes K."/>
            <person name="Justo A."/>
            <person name="Karasinski D."/>
            <person name="Kautmanova I."/>
            <person name="Kiss B."/>
            <person name="Kocsube S."/>
            <person name="Kotiranta H."/>
            <person name="LaButti K.M."/>
            <person name="Lechner B.E."/>
            <person name="Liimatainen K."/>
            <person name="Lipzen A."/>
            <person name="Lukacs Z."/>
            <person name="Mihaltcheva S."/>
            <person name="Morgado L.N."/>
            <person name="Niskanen T."/>
            <person name="Noordeloos M.E."/>
            <person name="Ohm R.A."/>
            <person name="Ortiz-Santana B."/>
            <person name="Ovrebo C."/>
            <person name="Racz N."/>
            <person name="Riley R."/>
            <person name="Savchenko A."/>
            <person name="Shiryaev A."/>
            <person name="Soop K."/>
            <person name="Spirin V."/>
            <person name="Szebenyi C."/>
            <person name="Tomsovsky M."/>
            <person name="Tulloss R.E."/>
            <person name="Uehling J."/>
            <person name="Grigoriev I.V."/>
            <person name="Vagvolgyi C."/>
            <person name="Papp T."/>
            <person name="Martin F.M."/>
            <person name="Miettinen O."/>
            <person name="Hibbett D.S."/>
            <person name="Nagy L.G."/>
        </authorList>
    </citation>
    <scope>NUCLEOTIDE SEQUENCE [LARGE SCALE GENOMIC DNA]</scope>
    <source>
        <strain evidence="2 3">CBS 166.37</strain>
    </source>
</reference>
<organism evidence="2 3">
    <name type="scientific">Crucibulum laeve</name>
    <dbReference type="NCBI Taxonomy" id="68775"/>
    <lineage>
        <taxon>Eukaryota</taxon>
        <taxon>Fungi</taxon>
        <taxon>Dikarya</taxon>
        <taxon>Basidiomycota</taxon>
        <taxon>Agaricomycotina</taxon>
        <taxon>Agaricomycetes</taxon>
        <taxon>Agaricomycetidae</taxon>
        <taxon>Agaricales</taxon>
        <taxon>Agaricineae</taxon>
        <taxon>Nidulariaceae</taxon>
        <taxon>Crucibulum</taxon>
    </lineage>
</organism>
<dbReference type="OrthoDB" id="5537330at2759"/>
<dbReference type="Pfam" id="PF02627">
    <property type="entry name" value="CMD"/>
    <property type="match status" value="1"/>
</dbReference>
<dbReference type="STRING" id="68775.A0A5C3LZ10"/>
<protein>
    <submittedName>
        <fullName evidence="2">AhpD-like protein</fullName>
    </submittedName>
</protein>
<dbReference type="PANTHER" id="PTHR28180">
    <property type="entry name" value="CONSERVED MITOCHONDRIAL PROTEIN-RELATED"/>
    <property type="match status" value="1"/>
</dbReference>
<dbReference type="EMBL" id="ML213637">
    <property type="protein sequence ID" value="TFK34021.1"/>
    <property type="molecule type" value="Genomic_DNA"/>
</dbReference>
<proteinExistence type="predicted"/>
<evidence type="ECO:0000313" key="3">
    <source>
        <dbReference type="Proteomes" id="UP000308652"/>
    </source>
</evidence>
<dbReference type="InterPro" id="IPR003779">
    <property type="entry name" value="CMD-like"/>
</dbReference>
<dbReference type="PANTHER" id="PTHR28180:SF2">
    <property type="entry name" value="PEROXISOMAL PROTEIN 2"/>
    <property type="match status" value="1"/>
</dbReference>
<feature type="domain" description="Carboxymuconolactone decarboxylase-like" evidence="1">
    <location>
        <begin position="144"/>
        <end position="218"/>
    </location>
</feature>
<dbReference type="InterPro" id="IPR029032">
    <property type="entry name" value="AhpD-like"/>
</dbReference>
<dbReference type="GO" id="GO:0051920">
    <property type="term" value="F:peroxiredoxin activity"/>
    <property type="evidence" value="ECO:0007669"/>
    <property type="project" value="InterPro"/>
</dbReference>
<gene>
    <name evidence="2" type="ORF">BDQ12DRAFT_690249</name>
</gene>
<name>A0A5C3LZ10_9AGAR</name>
<accession>A0A5C3LZ10</accession>
<dbReference type="Gene3D" id="1.20.1290.10">
    <property type="entry name" value="AhpD-like"/>
    <property type="match status" value="1"/>
</dbReference>
<dbReference type="InterPro" id="IPR052999">
    <property type="entry name" value="PTS1_Protein"/>
</dbReference>